<sequence>MTQRKEYDVKNYATIANEYHSGYADLSIEIPDTTAAFGRLVMQATAEGALSTKMKELIAFAIAISVRCDGCIAHHSQAVAKAGATRQEVTEMIGIAILMGGGPASVYGAEALRAFGEATGTTATAPASV</sequence>
<evidence type="ECO:0000313" key="2">
    <source>
        <dbReference type="EMBL" id="PYC47489.1"/>
    </source>
</evidence>
<dbReference type="SUPFAM" id="SSF69118">
    <property type="entry name" value="AhpD-like"/>
    <property type="match status" value="1"/>
</dbReference>
<dbReference type="OrthoDB" id="1683318at2"/>
<keyword evidence="3" id="KW-1185">Reference proteome</keyword>
<evidence type="ECO:0000259" key="1">
    <source>
        <dbReference type="Pfam" id="PF02627"/>
    </source>
</evidence>
<organism evidence="2 3">
    <name type="scientific">Litorivita pollutaquae</name>
    <dbReference type="NCBI Taxonomy" id="2200892"/>
    <lineage>
        <taxon>Bacteria</taxon>
        <taxon>Pseudomonadati</taxon>
        <taxon>Pseudomonadota</taxon>
        <taxon>Alphaproteobacteria</taxon>
        <taxon>Rhodobacterales</taxon>
        <taxon>Paracoccaceae</taxon>
        <taxon>Litorivita</taxon>
    </lineage>
</organism>
<dbReference type="GO" id="GO:0051920">
    <property type="term" value="F:peroxiredoxin activity"/>
    <property type="evidence" value="ECO:0007669"/>
    <property type="project" value="InterPro"/>
</dbReference>
<dbReference type="InterPro" id="IPR004675">
    <property type="entry name" value="AhpD_core"/>
</dbReference>
<dbReference type="PANTHER" id="PTHR33930">
    <property type="entry name" value="ALKYL HYDROPEROXIDE REDUCTASE AHPD"/>
    <property type="match status" value="1"/>
</dbReference>
<proteinExistence type="predicted"/>
<dbReference type="Pfam" id="PF02627">
    <property type="entry name" value="CMD"/>
    <property type="match status" value="1"/>
</dbReference>
<dbReference type="InterPro" id="IPR003779">
    <property type="entry name" value="CMD-like"/>
</dbReference>
<dbReference type="InterPro" id="IPR029032">
    <property type="entry name" value="AhpD-like"/>
</dbReference>
<dbReference type="Gene3D" id="1.20.1290.10">
    <property type="entry name" value="AhpD-like"/>
    <property type="match status" value="1"/>
</dbReference>
<dbReference type="AlphaFoldDB" id="A0A2V4MPM4"/>
<dbReference type="NCBIfam" id="TIGR00778">
    <property type="entry name" value="ahpD_dom"/>
    <property type="match status" value="1"/>
</dbReference>
<dbReference type="EMBL" id="QFVT01000006">
    <property type="protein sequence ID" value="PYC47489.1"/>
    <property type="molecule type" value="Genomic_DNA"/>
</dbReference>
<reference evidence="2 3" key="1">
    <citation type="submission" date="2018-05" db="EMBL/GenBank/DDBJ databases">
        <title>Oceanovita maritima gen. nov., sp. nov., a marine bacterium in the family Rhodobacteraceae isolated from surface seawater of Lundu port Xiamen, China.</title>
        <authorList>
            <person name="Hetharua B.H."/>
            <person name="Min D."/>
            <person name="Liao H."/>
            <person name="Tian Y."/>
        </authorList>
    </citation>
    <scope>NUCLEOTIDE SEQUENCE [LARGE SCALE GENOMIC DNA]</scope>
    <source>
        <strain evidence="2 3">FSX-11</strain>
    </source>
</reference>
<comment type="caution">
    <text evidence="2">The sequence shown here is derived from an EMBL/GenBank/DDBJ whole genome shotgun (WGS) entry which is preliminary data.</text>
</comment>
<evidence type="ECO:0000313" key="3">
    <source>
        <dbReference type="Proteomes" id="UP000248012"/>
    </source>
</evidence>
<name>A0A2V4MPM4_9RHOB</name>
<dbReference type="Proteomes" id="UP000248012">
    <property type="component" value="Unassembled WGS sequence"/>
</dbReference>
<dbReference type="RefSeq" id="WP_110796126.1">
    <property type="nucleotide sequence ID" value="NZ_KZ826485.1"/>
</dbReference>
<accession>A0A2V4MPM4</accession>
<protein>
    <recommendedName>
        <fullName evidence="1">Carboxymuconolactone decarboxylase-like domain-containing protein</fullName>
    </recommendedName>
</protein>
<feature type="domain" description="Carboxymuconolactone decarboxylase-like" evidence="1">
    <location>
        <begin position="31"/>
        <end position="113"/>
    </location>
</feature>
<gene>
    <name evidence="2" type="ORF">DI396_10230</name>
</gene>
<dbReference type="PANTHER" id="PTHR33930:SF2">
    <property type="entry name" value="BLR3452 PROTEIN"/>
    <property type="match status" value="1"/>
</dbReference>